<dbReference type="FunCoup" id="E1ZJ36">
    <property type="interactions" value="258"/>
</dbReference>
<reference evidence="2 3" key="1">
    <citation type="journal article" date="2010" name="Plant Cell">
        <title>The Chlorella variabilis NC64A genome reveals adaptation to photosymbiosis, coevolution with viruses, and cryptic sex.</title>
        <authorList>
            <person name="Blanc G."/>
            <person name="Duncan G."/>
            <person name="Agarkova I."/>
            <person name="Borodovsky M."/>
            <person name="Gurnon J."/>
            <person name="Kuo A."/>
            <person name="Lindquist E."/>
            <person name="Lucas S."/>
            <person name="Pangilinan J."/>
            <person name="Polle J."/>
            <person name="Salamov A."/>
            <person name="Terry A."/>
            <person name="Yamada T."/>
            <person name="Dunigan D.D."/>
            <person name="Grigoriev I.V."/>
            <person name="Claverie J.M."/>
            <person name="Van Etten J.L."/>
        </authorList>
    </citation>
    <scope>NUCLEOTIDE SEQUENCE [LARGE SCALE GENOMIC DNA]</scope>
    <source>
        <strain evidence="2 3">NC64A</strain>
    </source>
</reference>
<dbReference type="InterPro" id="IPR013216">
    <property type="entry name" value="Methyltransf_11"/>
</dbReference>
<dbReference type="Gene3D" id="3.40.50.150">
    <property type="entry name" value="Vaccinia Virus protein VP39"/>
    <property type="match status" value="1"/>
</dbReference>
<accession>E1ZJ36</accession>
<dbReference type="GO" id="GO:0008757">
    <property type="term" value="F:S-adenosylmethionine-dependent methyltransferase activity"/>
    <property type="evidence" value="ECO:0007669"/>
    <property type="project" value="InterPro"/>
</dbReference>
<dbReference type="SUPFAM" id="SSF53335">
    <property type="entry name" value="S-adenosyl-L-methionine-dependent methyltransferases"/>
    <property type="match status" value="1"/>
</dbReference>
<dbReference type="eggNOG" id="KOG1269">
    <property type="taxonomic scope" value="Eukaryota"/>
</dbReference>
<dbReference type="KEGG" id="cvr:CHLNCDRAFT_135831"/>
<keyword evidence="3" id="KW-1185">Reference proteome</keyword>
<organism evidence="3">
    <name type="scientific">Chlorella variabilis</name>
    <name type="common">Green alga</name>
    <dbReference type="NCBI Taxonomy" id="554065"/>
    <lineage>
        <taxon>Eukaryota</taxon>
        <taxon>Viridiplantae</taxon>
        <taxon>Chlorophyta</taxon>
        <taxon>core chlorophytes</taxon>
        <taxon>Trebouxiophyceae</taxon>
        <taxon>Chlorellales</taxon>
        <taxon>Chlorellaceae</taxon>
        <taxon>Chlorella clade</taxon>
        <taxon>Chlorella</taxon>
    </lineage>
</organism>
<gene>
    <name evidence="2" type="ORF">CHLNCDRAFT_135831</name>
</gene>
<dbReference type="OrthoDB" id="2013972at2759"/>
<sequence length="251" mass="27659">MALVSTATTSGGNGAAPPPAVREVLDRRQRQKLSAGDDREFYSVPRLVHHLDAGFRAQLTQLYRQRIPEGGDVLDLCSSWVSHLPPERKYGRVVGHGMNAAELGRNAQLSEFFVRDLNRQPSGWAFADESFDAVLCCASCQYLEQPEAVFAEMRRVLKPGGVAIVAFSNRMFYEKAIAAWRDNTDYGRCVLVKSYFAAAGGFSEPEVVKRVELPAQATGLVQQVQMWGERLFSGGSSDPFFAVVAHKLGTE</sequence>
<dbReference type="GeneID" id="17353697"/>
<feature type="domain" description="Methyltransferase type 11" evidence="1">
    <location>
        <begin position="102"/>
        <end position="164"/>
    </location>
</feature>
<evidence type="ECO:0000313" key="2">
    <source>
        <dbReference type="EMBL" id="EFN54437.1"/>
    </source>
</evidence>
<dbReference type="RefSeq" id="XP_005846539.1">
    <property type="nucleotide sequence ID" value="XM_005846477.1"/>
</dbReference>
<dbReference type="EMBL" id="GL433848">
    <property type="protein sequence ID" value="EFN54437.1"/>
    <property type="molecule type" value="Genomic_DNA"/>
</dbReference>
<dbReference type="CDD" id="cd02440">
    <property type="entry name" value="AdoMet_MTases"/>
    <property type="match status" value="1"/>
</dbReference>
<protein>
    <recommendedName>
        <fullName evidence="1">Methyltransferase type 11 domain-containing protein</fullName>
    </recommendedName>
</protein>
<dbReference type="InParanoid" id="E1ZJ36"/>
<name>E1ZJ36_CHLVA</name>
<dbReference type="PANTHER" id="PTHR43036:SF2">
    <property type="entry name" value="OS04G0481300 PROTEIN"/>
    <property type="match status" value="1"/>
</dbReference>
<evidence type="ECO:0000259" key="1">
    <source>
        <dbReference type="Pfam" id="PF08241"/>
    </source>
</evidence>
<dbReference type="STRING" id="554065.E1ZJ36"/>
<dbReference type="AlphaFoldDB" id="E1ZJ36"/>
<evidence type="ECO:0000313" key="3">
    <source>
        <dbReference type="Proteomes" id="UP000008141"/>
    </source>
</evidence>
<proteinExistence type="predicted"/>
<dbReference type="Proteomes" id="UP000008141">
    <property type="component" value="Unassembled WGS sequence"/>
</dbReference>
<dbReference type="Pfam" id="PF08241">
    <property type="entry name" value="Methyltransf_11"/>
    <property type="match status" value="1"/>
</dbReference>
<dbReference type="InterPro" id="IPR029063">
    <property type="entry name" value="SAM-dependent_MTases_sf"/>
</dbReference>
<dbReference type="PANTHER" id="PTHR43036">
    <property type="entry name" value="OSJNBB0011N17.9 PROTEIN"/>
    <property type="match status" value="1"/>
</dbReference>
<dbReference type="OMA" id="DMMSSWV"/>